<evidence type="ECO:0000256" key="1">
    <source>
        <dbReference type="ARBA" id="ARBA00022801"/>
    </source>
</evidence>
<protein>
    <recommendedName>
        <fullName evidence="3">SMP-30/Gluconolactonase/LRE-like region domain-containing protein</fullName>
    </recommendedName>
</protein>
<dbReference type="Gene3D" id="2.120.10.30">
    <property type="entry name" value="TolB, C-terminal domain"/>
    <property type="match status" value="1"/>
</dbReference>
<dbReference type="EMBL" id="MCGO01000016">
    <property type="protein sequence ID" value="ORY46550.1"/>
    <property type="molecule type" value="Genomic_DNA"/>
</dbReference>
<organism evidence="4 5">
    <name type="scientific">Rhizoclosmatium globosum</name>
    <dbReference type="NCBI Taxonomy" id="329046"/>
    <lineage>
        <taxon>Eukaryota</taxon>
        <taxon>Fungi</taxon>
        <taxon>Fungi incertae sedis</taxon>
        <taxon>Chytridiomycota</taxon>
        <taxon>Chytridiomycota incertae sedis</taxon>
        <taxon>Chytridiomycetes</taxon>
        <taxon>Chytridiales</taxon>
        <taxon>Chytriomycetaceae</taxon>
        <taxon>Rhizoclosmatium</taxon>
    </lineage>
</organism>
<reference evidence="4 5" key="1">
    <citation type="submission" date="2016-07" db="EMBL/GenBank/DDBJ databases">
        <title>Pervasive Adenine N6-methylation of Active Genes in Fungi.</title>
        <authorList>
            <consortium name="DOE Joint Genome Institute"/>
            <person name="Mondo S.J."/>
            <person name="Dannebaum R.O."/>
            <person name="Kuo R.C."/>
            <person name="Labutti K."/>
            <person name="Haridas S."/>
            <person name="Kuo A."/>
            <person name="Salamov A."/>
            <person name="Ahrendt S.R."/>
            <person name="Lipzen A."/>
            <person name="Sullivan W."/>
            <person name="Andreopoulos W.B."/>
            <person name="Clum A."/>
            <person name="Lindquist E."/>
            <person name="Daum C."/>
            <person name="Ramamoorthy G.K."/>
            <person name="Gryganskyi A."/>
            <person name="Culley D."/>
            <person name="Magnuson J.K."/>
            <person name="James T.Y."/>
            <person name="O'Malley M.A."/>
            <person name="Stajich J.E."/>
            <person name="Spatafora J.W."/>
            <person name="Visel A."/>
            <person name="Grigoriev I.V."/>
        </authorList>
    </citation>
    <scope>NUCLEOTIDE SEQUENCE [LARGE SCALE GENOMIC DNA]</scope>
    <source>
        <strain evidence="4 5">JEL800</strain>
    </source>
</reference>
<dbReference type="InterPro" id="IPR011042">
    <property type="entry name" value="6-blade_b-propeller_TolB-like"/>
</dbReference>
<evidence type="ECO:0000313" key="4">
    <source>
        <dbReference type="EMBL" id="ORY46550.1"/>
    </source>
</evidence>
<feature type="signal peptide" evidence="2">
    <location>
        <begin position="1"/>
        <end position="17"/>
    </location>
</feature>
<evidence type="ECO:0000313" key="5">
    <source>
        <dbReference type="Proteomes" id="UP000193642"/>
    </source>
</evidence>
<dbReference type="PANTHER" id="PTHR47572:SF4">
    <property type="entry name" value="LACTONASE DRP35"/>
    <property type="match status" value="1"/>
</dbReference>
<gene>
    <name evidence="4" type="ORF">BCR33DRAFT_715601</name>
</gene>
<dbReference type="InterPro" id="IPR051262">
    <property type="entry name" value="SMP-30/CGR1_Lactonase"/>
</dbReference>
<accession>A0A1Y2CHM6</accession>
<comment type="caution">
    <text evidence="4">The sequence shown here is derived from an EMBL/GenBank/DDBJ whole genome shotgun (WGS) entry which is preliminary data.</text>
</comment>
<evidence type="ECO:0000256" key="2">
    <source>
        <dbReference type="SAM" id="SignalP"/>
    </source>
</evidence>
<sequence length="337" mass="36768">MRSLAASFALFAAFVNAKDSIEIHCQDANESVPAEILYSTALYPNSPIIYKNSLLFAEYSADRLTFLDGSTFWRRDGCGPSGVTRYHYNSLLVACYDDNSIVQIHENGTTLARVSHSAVDSAGFLGPTDFALDTFGGVYFTAPGTYESWGPSKPATGSIHYIPKPENGVISEYIYRVASGIRYPNGIAVTSNGQSLLVSETFSNVVSSYEIFSNALIQRNFLSAPTLFVNLSQVVDGFMGPAGMKLLDGVLYQAEFEGARVLKFWEDGGFVGSVEFNTPTFKNISNVWVEWDSIYVTAASEDSSGQEKPGLILRIDDPLLKTRAHLNCDITGNAVEL</sequence>
<keyword evidence="1" id="KW-0378">Hydrolase</keyword>
<dbReference type="InterPro" id="IPR013658">
    <property type="entry name" value="SGL"/>
</dbReference>
<feature type="domain" description="SMP-30/Gluconolactonase/LRE-like region" evidence="3">
    <location>
        <begin position="72"/>
        <end position="299"/>
    </location>
</feature>
<dbReference type="SUPFAM" id="SSF63829">
    <property type="entry name" value="Calcium-dependent phosphotriesterase"/>
    <property type="match status" value="1"/>
</dbReference>
<evidence type="ECO:0000259" key="3">
    <source>
        <dbReference type="Pfam" id="PF08450"/>
    </source>
</evidence>
<dbReference type="GO" id="GO:0016787">
    <property type="term" value="F:hydrolase activity"/>
    <property type="evidence" value="ECO:0007669"/>
    <property type="project" value="UniProtKB-KW"/>
</dbReference>
<dbReference type="Proteomes" id="UP000193642">
    <property type="component" value="Unassembled WGS sequence"/>
</dbReference>
<feature type="chain" id="PRO_5012033654" description="SMP-30/Gluconolactonase/LRE-like region domain-containing protein" evidence="2">
    <location>
        <begin position="18"/>
        <end position="337"/>
    </location>
</feature>
<name>A0A1Y2CHM6_9FUNG</name>
<keyword evidence="2" id="KW-0732">Signal</keyword>
<dbReference type="Pfam" id="PF08450">
    <property type="entry name" value="SGL"/>
    <property type="match status" value="1"/>
</dbReference>
<keyword evidence="5" id="KW-1185">Reference proteome</keyword>
<dbReference type="AlphaFoldDB" id="A0A1Y2CHM6"/>
<dbReference type="PANTHER" id="PTHR47572">
    <property type="entry name" value="LIPOPROTEIN-RELATED"/>
    <property type="match status" value="1"/>
</dbReference>
<dbReference type="OrthoDB" id="423498at2759"/>
<proteinExistence type="predicted"/>